<dbReference type="InterPro" id="IPR044492">
    <property type="entry name" value="P_typ_ATPase_HD_dom"/>
</dbReference>
<keyword evidence="10" id="KW-0067">ATP-binding</keyword>
<dbReference type="SFLD" id="SFLDF00027">
    <property type="entry name" value="p-type_atpase"/>
    <property type="match status" value="1"/>
</dbReference>
<dbReference type="GO" id="GO:0016463">
    <property type="term" value="F:P-type zinc transporter activity"/>
    <property type="evidence" value="ECO:0007669"/>
    <property type="project" value="UniProtKB-EC"/>
</dbReference>
<sequence>MKDTCCSSGTCSVDVATVKPVRFKLSQSQKKELVLILVAFLFALMGILLWEWTSREPQDLSPRGLGIAKTAGVFFLVLSYILAGAEVLQGALKNILKFQPFDELFLMSIASLGAFAIGAMEEAVGVMVLYRFGEFLQDVAVTRSRQSIKALLDLKVEKARVQRAGQWQEIESSLVQVSDLVQVRPGERVPVDGEVVEGSATFDTAAMTGESLPRPAEAGSEALAGFIVSGGAVIIRTLRQAKDSAASRIIRLVEEATRNKAKPELFIHRFARIYTPIVVFGALAVAVIPPLVFPGQSFSLWLYRALTMLVISCPCAFVLSIPLSYFAGLGGAARKGILIKGAAVLDTLARARSVVFDKTGTLTQGDFIVKNLHPAEGFSAEDLVYHAATAGAASNHPLSQAVQRFYNSQNQNHSDLPKAERFTEIPGHGSMAVLEGREILAGNDRLLHLKNIPHRCEAADETVIHVAVAGTYAGKIELGDTIKDDAREALLELQQLGIKELAVLTGDSEGPAKRTARELGDIAVHHSLLPEDKLAKIDELLKVHENRGAVIYVGDGINDAPVLARSDAGIAMGGIGTDAAIESADVVVMTDEIKRIPQLISHARKTKRIVLQNIFFALGFKVTFLVLGALGIATMWEAVIADVGVALLAVLNATRALR</sequence>
<keyword evidence="10" id="KW-1003">Cell membrane</keyword>
<dbReference type="InterPro" id="IPR008250">
    <property type="entry name" value="ATPase_P-typ_transduc_dom_A_sf"/>
</dbReference>
<proteinExistence type="inferred from homology"/>
<dbReference type="Pfam" id="PF00702">
    <property type="entry name" value="Hydrolase"/>
    <property type="match status" value="1"/>
</dbReference>
<reference evidence="12" key="1">
    <citation type="journal article" date="2020" name="mSystems">
        <title>Genome- and Community-Level Interaction Insights into Carbon Utilization and Element Cycling Functions of Hydrothermarchaeota in Hydrothermal Sediment.</title>
        <authorList>
            <person name="Zhou Z."/>
            <person name="Liu Y."/>
            <person name="Xu W."/>
            <person name="Pan J."/>
            <person name="Luo Z.H."/>
            <person name="Li M."/>
        </authorList>
    </citation>
    <scope>NUCLEOTIDE SEQUENCE [LARGE SCALE GENOMIC DNA]</scope>
    <source>
        <strain evidence="12">SpSt-503</strain>
    </source>
</reference>
<dbReference type="NCBIfam" id="TIGR01494">
    <property type="entry name" value="ATPase_P-type"/>
    <property type="match status" value="1"/>
</dbReference>
<dbReference type="GO" id="GO:0046872">
    <property type="term" value="F:metal ion binding"/>
    <property type="evidence" value="ECO:0007669"/>
    <property type="project" value="UniProtKB-KW"/>
</dbReference>
<dbReference type="GO" id="GO:0015086">
    <property type="term" value="F:cadmium ion transmembrane transporter activity"/>
    <property type="evidence" value="ECO:0007669"/>
    <property type="project" value="TreeGrafter"/>
</dbReference>
<keyword evidence="3 10" id="KW-0812">Transmembrane</keyword>
<dbReference type="SUPFAM" id="SSF81665">
    <property type="entry name" value="Calcium ATPase, transmembrane domain M"/>
    <property type="match status" value="1"/>
</dbReference>
<comment type="subcellular location">
    <subcellularLocation>
        <location evidence="10">Cell membrane</location>
    </subcellularLocation>
    <subcellularLocation>
        <location evidence="1">Membrane</location>
    </subcellularLocation>
</comment>
<organism evidence="12">
    <name type="scientific">Gracilinema caldarium</name>
    <dbReference type="NCBI Taxonomy" id="215591"/>
    <lineage>
        <taxon>Bacteria</taxon>
        <taxon>Pseudomonadati</taxon>
        <taxon>Spirochaetota</taxon>
        <taxon>Spirochaetia</taxon>
        <taxon>Spirochaetales</taxon>
        <taxon>Breznakiellaceae</taxon>
        <taxon>Gracilinema</taxon>
    </lineage>
</organism>
<feature type="transmembrane region" description="Helical" evidence="10">
    <location>
        <begin position="72"/>
        <end position="92"/>
    </location>
</feature>
<dbReference type="Gene3D" id="3.40.50.1000">
    <property type="entry name" value="HAD superfamily/HAD-like"/>
    <property type="match status" value="1"/>
</dbReference>
<dbReference type="SUPFAM" id="SSF81653">
    <property type="entry name" value="Calcium ATPase, transduction domain A"/>
    <property type="match status" value="1"/>
</dbReference>
<comment type="caution">
    <text evidence="12">The sequence shown here is derived from an EMBL/GenBank/DDBJ whole genome shotgun (WGS) entry which is preliminary data.</text>
</comment>
<feature type="transmembrane region" description="Helical" evidence="10">
    <location>
        <begin position="33"/>
        <end position="52"/>
    </location>
</feature>
<keyword evidence="10" id="KW-0547">Nucleotide-binding</keyword>
<dbReference type="NCBIfam" id="TIGR01512">
    <property type="entry name" value="ATPase-IB2_Cd"/>
    <property type="match status" value="1"/>
</dbReference>
<evidence type="ECO:0000256" key="6">
    <source>
        <dbReference type="ARBA" id="ARBA00022989"/>
    </source>
</evidence>
<keyword evidence="6 10" id="KW-1133">Transmembrane helix</keyword>
<feature type="transmembrane region" description="Helical" evidence="10">
    <location>
        <begin position="273"/>
        <end position="293"/>
    </location>
</feature>
<dbReference type="SUPFAM" id="SSF56784">
    <property type="entry name" value="HAD-like"/>
    <property type="match status" value="1"/>
</dbReference>
<dbReference type="GO" id="GO:0016887">
    <property type="term" value="F:ATP hydrolysis activity"/>
    <property type="evidence" value="ECO:0007669"/>
    <property type="project" value="InterPro"/>
</dbReference>
<feature type="transmembrane region" description="Helical" evidence="10">
    <location>
        <begin position="222"/>
        <end position="238"/>
    </location>
</feature>
<dbReference type="InterPro" id="IPR023214">
    <property type="entry name" value="HAD_sf"/>
</dbReference>
<dbReference type="GO" id="GO:0005886">
    <property type="term" value="C:plasma membrane"/>
    <property type="evidence" value="ECO:0007669"/>
    <property type="project" value="UniProtKB-SubCell"/>
</dbReference>
<dbReference type="EC" id="7.2.2.12" evidence="8"/>
<dbReference type="PROSITE" id="PS00154">
    <property type="entry name" value="ATPASE_E1_E2"/>
    <property type="match status" value="1"/>
</dbReference>
<protein>
    <recommendedName>
        <fullName evidence="8">P-type Zn(2+) transporter</fullName>
        <ecNumber evidence="8">7.2.2.12</ecNumber>
    </recommendedName>
</protein>
<dbReference type="EMBL" id="DSVL01000090">
    <property type="protein sequence ID" value="HFH28481.1"/>
    <property type="molecule type" value="Genomic_DNA"/>
</dbReference>
<name>A0A7C3IGH8_9SPIR</name>
<keyword evidence="4 10" id="KW-0479">Metal-binding</keyword>
<dbReference type="Gene3D" id="2.70.150.10">
    <property type="entry name" value="Calcium-transporting ATPase, cytoplasmic transduction domain A"/>
    <property type="match status" value="1"/>
</dbReference>
<dbReference type="AlphaFoldDB" id="A0A7C3IGH8"/>
<evidence type="ECO:0000256" key="9">
    <source>
        <dbReference type="ARBA" id="ARBA00047308"/>
    </source>
</evidence>
<keyword evidence="5" id="KW-1278">Translocase</keyword>
<dbReference type="PANTHER" id="PTHR48085">
    <property type="entry name" value="CADMIUM/ZINC-TRANSPORTING ATPASE HMA2-RELATED"/>
    <property type="match status" value="1"/>
</dbReference>
<dbReference type="InterPro" id="IPR051014">
    <property type="entry name" value="Cation_Transport_ATPase_IB"/>
</dbReference>
<accession>A0A7C3IGH8</accession>
<keyword evidence="12" id="KW-0378">Hydrolase</keyword>
<evidence type="ECO:0000313" key="12">
    <source>
        <dbReference type="EMBL" id="HFH28481.1"/>
    </source>
</evidence>
<dbReference type="NCBIfam" id="TIGR01525">
    <property type="entry name" value="ATPase-IB_hvy"/>
    <property type="match status" value="1"/>
</dbReference>
<feature type="transmembrane region" description="Helical" evidence="10">
    <location>
        <begin position="614"/>
        <end position="633"/>
    </location>
</feature>
<evidence type="ECO:0000259" key="11">
    <source>
        <dbReference type="Pfam" id="PF00122"/>
    </source>
</evidence>
<keyword evidence="7 10" id="KW-0472">Membrane</keyword>
<dbReference type="InterPro" id="IPR018303">
    <property type="entry name" value="ATPase_P-typ_P_site"/>
</dbReference>
<evidence type="ECO:0000256" key="2">
    <source>
        <dbReference type="ARBA" id="ARBA00006024"/>
    </source>
</evidence>
<dbReference type="Pfam" id="PF00122">
    <property type="entry name" value="E1-E2_ATPase"/>
    <property type="match status" value="1"/>
</dbReference>
<dbReference type="InterPro" id="IPR036412">
    <property type="entry name" value="HAD-like_sf"/>
</dbReference>
<evidence type="ECO:0000256" key="3">
    <source>
        <dbReference type="ARBA" id="ARBA00022692"/>
    </source>
</evidence>
<evidence type="ECO:0000256" key="7">
    <source>
        <dbReference type="ARBA" id="ARBA00023136"/>
    </source>
</evidence>
<gene>
    <name evidence="12" type="primary">cadA</name>
    <name evidence="12" type="ORF">ENS59_03080</name>
</gene>
<dbReference type="SFLD" id="SFLDS00003">
    <property type="entry name" value="Haloacid_Dehalogenase"/>
    <property type="match status" value="1"/>
</dbReference>
<feature type="transmembrane region" description="Helical" evidence="10">
    <location>
        <begin position="305"/>
        <end position="327"/>
    </location>
</feature>
<evidence type="ECO:0000256" key="4">
    <source>
        <dbReference type="ARBA" id="ARBA00022723"/>
    </source>
</evidence>
<dbReference type="Gene3D" id="3.40.1110.10">
    <property type="entry name" value="Calcium-transporting ATPase, cytoplasmic domain N"/>
    <property type="match status" value="1"/>
</dbReference>
<dbReference type="InterPro" id="IPR023298">
    <property type="entry name" value="ATPase_P-typ_TM_dom_sf"/>
</dbReference>
<dbReference type="GO" id="GO:0005524">
    <property type="term" value="F:ATP binding"/>
    <property type="evidence" value="ECO:0007669"/>
    <property type="project" value="UniProtKB-UniRule"/>
</dbReference>
<dbReference type="InterPro" id="IPR027256">
    <property type="entry name" value="P-typ_ATPase_IB"/>
</dbReference>
<evidence type="ECO:0000256" key="5">
    <source>
        <dbReference type="ARBA" id="ARBA00022967"/>
    </source>
</evidence>
<evidence type="ECO:0000256" key="1">
    <source>
        <dbReference type="ARBA" id="ARBA00004370"/>
    </source>
</evidence>
<comment type="catalytic activity">
    <reaction evidence="9">
        <text>Zn(2+)(in) + ATP + H2O = Zn(2+)(out) + ADP + phosphate + H(+)</text>
        <dbReference type="Rhea" id="RHEA:20621"/>
        <dbReference type="ChEBI" id="CHEBI:15377"/>
        <dbReference type="ChEBI" id="CHEBI:15378"/>
        <dbReference type="ChEBI" id="CHEBI:29105"/>
        <dbReference type="ChEBI" id="CHEBI:30616"/>
        <dbReference type="ChEBI" id="CHEBI:43474"/>
        <dbReference type="ChEBI" id="CHEBI:456216"/>
        <dbReference type="EC" id="7.2.2.12"/>
    </reaction>
</comment>
<dbReference type="InterPro" id="IPR059000">
    <property type="entry name" value="ATPase_P-type_domA"/>
</dbReference>
<evidence type="ECO:0000256" key="10">
    <source>
        <dbReference type="RuleBase" id="RU362081"/>
    </source>
</evidence>
<dbReference type="InterPro" id="IPR023299">
    <property type="entry name" value="ATPase_P-typ_cyto_dom_N"/>
</dbReference>
<dbReference type="InterPro" id="IPR001757">
    <property type="entry name" value="P_typ_ATPase"/>
</dbReference>
<dbReference type="PRINTS" id="PR00119">
    <property type="entry name" value="CATATPASE"/>
</dbReference>
<dbReference type="SFLD" id="SFLDG00002">
    <property type="entry name" value="C1.7:_P-type_atpase_like"/>
    <property type="match status" value="1"/>
</dbReference>
<feature type="transmembrane region" description="Helical" evidence="10">
    <location>
        <begin position="104"/>
        <end position="130"/>
    </location>
</feature>
<comment type="similarity">
    <text evidence="2 10">Belongs to the cation transport ATPase (P-type) (TC 3.A.3) family. Type IB subfamily.</text>
</comment>
<evidence type="ECO:0000256" key="8">
    <source>
        <dbReference type="ARBA" id="ARBA00039097"/>
    </source>
</evidence>
<feature type="domain" description="P-type ATPase A" evidence="11">
    <location>
        <begin position="154"/>
        <end position="254"/>
    </location>
</feature>
<dbReference type="PANTHER" id="PTHR48085:SF5">
    <property type="entry name" value="CADMIUM_ZINC-TRANSPORTING ATPASE HMA4-RELATED"/>
    <property type="match status" value="1"/>
</dbReference>